<dbReference type="Gramene" id="TKW19638">
    <property type="protein sequence ID" value="TKW19638"/>
    <property type="gene ID" value="SEVIR_4G033503v2"/>
</dbReference>
<accession>A0A4U6UT72</accession>
<keyword evidence="1" id="KW-0812">Transmembrane</keyword>
<dbReference type="InterPro" id="IPR045501">
    <property type="entry name" value="DUF6490"/>
</dbReference>
<dbReference type="PANTHER" id="PTHR46610">
    <property type="entry name" value="OS05G0181300 PROTEIN"/>
    <property type="match status" value="1"/>
</dbReference>
<dbReference type="AlphaFoldDB" id="A0A4U6UT72"/>
<keyword evidence="1" id="KW-1133">Transmembrane helix</keyword>
<gene>
    <name evidence="2" type="ORF">SEVIR_4G033503v2</name>
</gene>
<dbReference type="Pfam" id="PF20100">
    <property type="entry name" value="DUF6490"/>
    <property type="match status" value="2"/>
</dbReference>
<feature type="transmembrane region" description="Helical" evidence="1">
    <location>
        <begin position="187"/>
        <end position="205"/>
    </location>
</feature>
<dbReference type="Proteomes" id="UP000298652">
    <property type="component" value="Chromosome 4"/>
</dbReference>
<proteinExistence type="predicted"/>
<dbReference type="PANTHER" id="PTHR46610:SF11">
    <property type="entry name" value="PGG DOMAIN-CONTAINING PROTEIN"/>
    <property type="match status" value="1"/>
</dbReference>
<evidence type="ECO:0000313" key="3">
    <source>
        <dbReference type="Proteomes" id="UP000298652"/>
    </source>
</evidence>
<reference evidence="2" key="1">
    <citation type="submission" date="2019-03" db="EMBL/GenBank/DDBJ databases">
        <title>WGS assembly of Setaria viridis.</title>
        <authorList>
            <person name="Huang P."/>
            <person name="Jenkins J."/>
            <person name="Grimwood J."/>
            <person name="Barry K."/>
            <person name="Healey A."/>
            <person name="Mamidi S."/>
            <person name="Sreedasyam A."/>
            <person name="Shu S."/>
            <person name="Feldman M."/>
            <person name="Wu J."/>
            <person name="Yu Y."/>
            <person name="Chen C."/>
            <person name="Johnson J."/>
            <person name="Rokhsar D."/>
            <person name="Baxter I."/>
            <person name="Schmutz J."/>
            <person name="Brutnell T."/>
            <person name="Kellogg E."/>
        </authorList>
    </citation>
    <scope>NUCLEOTIDE SEQUENCE [LARGE SCALE GENOMIC DNA]</scope>
</reference>
<keyword evidence="3" id="KW-1185">Reference proteome</keyword>
<evidence type="ECO:0000256" key="1">
    <source>
        <dbReference type="SAM" id="Phobius"/>
    </source>
</evidence>
<name>A0A4U6UT72_SETVI</name>
<organism evidence="2 3">
    <name type="scientific">Setaria viridis</name>
    <name type="common">Green bristlegrass</name>
    <name type="synonym">Setaria italica subsp. viridis</name>
    <dbReference type="NCBI Taxonomy" id="4556"/>
    <lineage>
        <taxon>Eukaryota</taxon>
        <taxon>Viridiplantae</taxon>
        <taxon>Streptophyta</taxon>
        <taxon>Embryophyta</taxon>
        <taxon>Tracheophyta</taxon>
        <taxon>Spermatophyta</taxon>
        <taxon>Magnoliopsida</taxon>
        <taxon>Liliopsida</taxon>
        <taxon>Poales</taxon>
        <taxon>Poaceae</taxon>
        <taxon>PACMAD clade</taxon>
        <taxon>Panicoideae</taxon>
        <taxon>Panicodae</taxon>
        <taxon>Paniceae</taxon>
        <taxon>Cenchrinae</taxon>
        <taxon>Setaria</taxon>
    </lineage>
</organism>
<feature type="transmembrane region" description="Helical" evidence="1">
    <location>
        <begin position="146"/>
        <end position="166"/>
    </location>
</feature>
<feature type="transmembrane region" description="Helical" evidence="1">
    <location>
        <begin position="211"/>
        <end position="229"/>
    </location>
</feature>
<feature type="transmembrane region" description="Helical" evidence="1">
    <location>
        <begin position="121"/>
        <end position="140"/>
    </location>
</feature>
<keyword evidence="1" id="KW-0472">Membrane</keyword>
<protein>
    <submittedName>
        <fullName evidence="2">Uncharacterized protein</fullName>
    </submittedName>
</protein>
<dbReference type="EMBL" id="CM016555">
    <property type="protein sequence ID" value="TKW19638.1"/>
    <property type="molecule type" value="Genomic_DNA"/>
</dbReference>
<sequence>MAEHNLAPTWVATASFGFLTLNSGLAIYSARGDPASVLFVVANTCQRQHSLFLKHARTTTARVRIISRRRGDSDRAINFTSNLSFQGPDFCGPVRPVSLEIKLGLQQVPLLLLMDGQQCSAALTLIASAVLACNSGLAIYNSWGDAASVAFVLVADATLLLLFLCLRELERAARGGAAGRGRRRIKGAVWALSTLLTAMFASRVAPLVGAAVWLMAVATAAGGFWALFLN</sequence>
<evidence type="ECO:0000313" key="2">
    <source>
        <dbReference type="EMBL" id="TKW19638.1"/>
    </source>
</evidence>